<reference evidence="1" key="1">
    <citation type="submission" date="2023-05" db="EMBL/GenBank/DDBJ databases">
        <title>Nepenthes gracilis genome sequencing.</title>
        <authorList>
            <person name="Fukushima K."/>
        </authorList>
    </citation>
    <scope>NUCLEOTIDE SEQUENCE</scope>
    <source>
        <strain evidence="1">SING2019-196</strain>
    </source>
</reference>
<organism evidence="1 2">
    <name type="scientific">Nepenthes gracilis</name>
    <name type="common">Slender pitcher plant</name>
    <dbReference type="NCBI Taxonomy" id="150966"/>
    <lineage>
        <taxon>Eukaryota</taxon>
        <taxon>Viridiplantae</taxon>
        <taxon>Streptophyta</taxon>
        <taxon>Embryophyta</taxon>
        <taxon>Tracheophyta</taxon>
        <taxon>Spermatophyta</taxon>
        <taxon>Magnoliopsida</taxon>
        <taxon>eudicotyledons</taxon>
        <taxon>Gunneridae</taxon>
        <taxon>Pentapetalae</taxon>
        <taxon>Caryophyllales</taxon>
        <taxon>Nepenthaceae</taxon>
        <taxon>Nepenthes</taxon>
    </lineage>
</organism>
<accession>A0AAD3SAD3</accession>
<dbReference type="AlphaFoldDB" id="A0AAD3SAD3"/>
<sequence>MDGAMDWDRVSCLRPIMAGQSYGCGCRYRCRWKKIFALMSLYNCWYRNVPIIDAKWLGLIVVPNLWLVFEDRWAALLGQLDDPNLDEILESGADARVDKVLRSMGYYPFLILDWLLSALATVAPSRASSIRRWRSAGCIGGLRDDLCDDCVSTNL</sequence>
<comment type="caution">
    <text evidence="1">The sequence shown here is derived from an EMBL/GenBank/DDBJ whole genome shotgun (WGS) entry which is preliminary data.</text>
</comment>
<evidence type="ECO:0000313" key="1">
    <source>
        <dbReference type="EMBL" id="GMH07475.1"/>
    </source>
</evidence>
<keyword evidence="2" id="KW-1185">Reference proteome</keyword>
<evidence type="ECO:0000313" key="2">
    <source>
        <dbReference type="Proteomes" id="UP001279734"/>
    </source>
</evidence>
<proteinExistence type="predicted"/>
<protein>
    <submittedName>
        <fullName evidence="1">Uncharacterized protein</fullName>
    </submittedName>
</protein>
<name>A0AAD3SAD3_NEPGR</name>
<dbReference type="Proteomes" id="UP001279734">
    <property type="component" value="Unassembled WGS sequence"/>
</dbReference>
<dbReference type="EMBL" id="BSYO01000007">
    <property type="protein sequence ID" value="GMH07475.1"/>
    <property type="molecule type" value="Genomic_DNA"/>
</dbReference>
<gene>
    <name evidence="1" type="ORF">Nepgr_009315</name>
</gene>